<dbReference type="InterPro" id="IPR008969">
    <property type="entry name" value="CarboxyPept-like_regulatory"/>
</dbReference>
<accession>A0A760ZMZ0</accession>
<protein>
    <recommendedName>
        <fullName evidence="2">Lambda-like tail fibre protein N-terminal domain-containing protein</fullName>
    </recommendedName>
</protein>
<dbReference type="AlphaFoldDB" id="A0A760ZMZ0"/>
<dbReference type="Gene3D" id="2.60.40.1120">
    <property type="entry name" value="Carboxypeptidase-like, regulatory domain"/>
    <property type="match status" value="1"/>
</dbReference>
<sequence length="447" mass="47969">MTDISGILKNNSGDTLALTTITLTETDSKQTLVTTTDTGGGYYFSVPTGTWRITIQQPGTPPKDIGMMEIDSSTQEGALEKYITSLQPSTLDIQVLSFMRGLVSQAERAAAEAVVGIKGIDDGVKASQEAAAQAKQAKEEALKIVGNGKPGASAYEFWVSQQPPGSDTSEAAYLAFQKGRPGADGKSAYEIWAEQQPTGSDKSETAYLAFQKGRPGADGKSAYEIWTEQQPTGSDTSMSAYMKFQEGKTASGTDDVKKTDIPAYLTREKLAHGANLEDLLSEGKEGIFPVDDNSMIADMPGEYHYGGSVHIRKIADGVFTQEVTLTNGEIWIRTYNNGDLTGWMPVVSQRPAGGYGRWDYPGSYGLVCVKAGVDVAGSGSSTEYPDITVAYPTILDGVNLQPVCLSVTPNGVSYSVLNYELSGTWELHSFVDYNTANRSIVLALRVR</sequence>
<evidence type="ECO:0008006" key="2">
    <source>
        <dbReference type="Google" id="ProtNLM"/>
    </source>
</evidence>
<comment type="caution">
    <text evidence="1">The sequence shown here is derived from an EMBL/GenBank/DDBJ whole genome shotgun (WGS) entry which is preliminary data.</text>
</comment>
<gene>
    <name evidence="1" type="ORF">G8Y41_002659</name>
</gene>
<reference evidence="1" key="1">
    <citation type="journal article" date="2018" name="Genome Biol.">
        <title>SKESA: strategic k-mer extension for scrupulous assemblies.</title>
        <authorList>
            <person name="Souvorov A."/>
            <person name="Agarwala R."/>
            <person name="Lipman D.J."/>
        </authorList>
    </citation>
    <scope>NUCLEOTIDE SEQUENCE</scope>
    <source>
        <strain evidence="1">MA.RK_08:MF0016603R</strain>
    </source>
</reference>
<dbReference type="Pfam" id="PF13620">
    <property type="entry name" value="CarboxypepD_reg"/>
    <property type="match status" value="1"/>
</dbReference>
<name>A0A760ZMZ0_SALER</name>
<reference evidence="1" key="2">
    <citation type="submission" date="2020-02" db="EMBL/GenBank/DDBJ databases">
        <authorList>
            <consortium name="NCBI Pathogen Detection Project"/>
        </authorList>
    </citation>
    <scope>NUCLEOTIDE SEQUENCE</scope>
    <source>
        <strain evidence="1">MA.RK_08:MF0016603R</strain>
    </source>
</reference>
<organism evidence="1">
    <name type="scientific">Salmonella enterica</name>
    <name type="common">Salmonella choleraesuis</name>
    <dbReference type="NCBI Taxonomy" id="28901"/>
    <lineage>
        <taxon>Bacteria</taxon>
        <taxon>Pseudomonadati</taxon>
        <taxon>Pseudomonadota</taxon>
        <taxon>Gammaproteobacteria</taxon>
        <taxon>Enterobacterales</taxon>
        <taxon>Enterobacteriaceae</taxon>
        <taxon>Salmonella</taxon>
    </lineage>
</organism>
<evidence type="ECO:0000313" key="1">
    <source>
        <dbReference type="EMBL" id="HAG2747848.1"/>
    </source>
</evidence>
<proteinExistence type="predicted"/>
<dbReference type="SUPFAM" id="SSF49464">
    <property type="entry name" value="Carboxypeptidase regulatory domain-like"/>
    <property type="match status" value="1"/>
</dbReference>
<dbReference type="EMBL" id="DAAXVN010000007">
    <property type="protein sequence ID" value="HAG2747848.1"/>
    <property type="molecule type" value="Genomic_DNA"/>
</dbReference>